<dbReference type="InterPro" id="IPR014748">
    <property type="entry name" value="Enoyl-CoA_hydra_C"/>
</dbReference>
<dbReference type="InterPro" id="IPR029045">
    <property type="entry name" value="ClpP/crotonase-like_dom_sf"/>
</dbReference>
<protein>
    <submittedName>
        <fullName evidence="2">Enoyl-CoA hydratase</fullName>
    </submittedName>
</protein>
<comment type="similarity">
    <text evidence="1">Belongs to the enoyl-CoA hydratase/isomerase family.</text>
</comment>
<gene>
    <name evidence="2" type="ORF">NCTC1934_04296</name>
</gene>
<dbReference type="EMBL" id="UGRY01000002">
    <property type="protein sequence ID" value="SUA80469.1"/>
    <property type="molecule type" value="Genomic_DNA"/>
</dbReference>
<name>A0A378YVK8_9NOCA</name>
<keyword evidence="3" id="KW-1185">Reference proteome</keyword>
<evidence type="ECO:0000313" key="3">
    <source>
        <dbReference type="Proteomes" id="UP000255467"/>
    </source>
</evidence>
<evidence type="ECO:0000256" key="1">
    <source>
        <dbReference type="ARBA" id="ARBA00005254"/>
    </source>
</evidence>
<dbReference type="Proteomes" id="UP000255467">
    <property type="component" value="Unassembled WGS sequence"/>
</dbReference>
<evidence type="ECO:0000313" key="2">
    <source>
        <dbReference type="EMBL" id="SUA80469.1"/>
    </source>
</evidence>
<dbReference type="AlphaFoldDB" id="A0A378YVK8"/>
<proteinExistence type="inferred from homology"/>
<accession>A0A378YVK8</accession>
<dbReference type="STRING" id="1406858.GCA_000710895_06361"/>
<dbReference type="SUPFAM" id="SSF52096">
    <property type="entry name" value="ClpP/crotonase"/>
    <property type="match status" value="1"/>
</dbReference>
<sequence>MHSPDDLLPAAYALARELAVAIAPNSAAVIRRALVAMAAHGSPEAAFALDKKTIPHASTSPDLAEGISSFLEKRPPRFTGVAATDLPDLAAWLNR</sequence>
<reference evidence="2 3" key="1">
    <citation type="submission" date="2018-06" db="EMBL/GenBank/DDBJ databases">
        <authorList>
            <consortium name="Pathogen Informatics"/>
            <person name="Doyle S."/>
        </authorList>
    </citation>
    <scope>NUCLEOTIDE SEQUENCE [LARGE SCALE GENOMIC DNA]</scope>
    <source>
        <strain evidence="2 3">NCTC1934</strain>
    </source>
</reference>
<organism evidence="2 3">
    <name type="scientific">Nocardia otitidiscaviarum</name>
    <dbReference type="NCBI Taxonomy" id="1823"/>
    <lineage>
        <taxon>Bacteria</taxon>
        <taxon>Bacillati</taxon>
        <taxon>Actinomycetota</taxon>
        <taxon>Actinomycetes</taxon>
        <taxon>Mycobacteriales</taxon>
        <taxon>Nocardiaceae</taxon>
        <taxon>Nocardia</taxon>
    </lineage>
</organism>
<dbReference type="Gene3D" id="1.10.12.10">
    <property type="entry name" value="Lyase 2-enoyl-coa Hydratase, Chain A, domain 2"/>
    <property type="match status" value="1"/>
</dbReference>